<keyword evidence="3" id="KW-1185">Reference proteome</keyword>
<gene>
    <name evidence="2" type="ORF">dnm_067990</name>
</gene>
<dbReference type="AlphaFoldDB" id="A0A975BSV1"/>
<reference evidence="2" key="1">
    <citation type="journal article" date="2021" name="Microb. Physiol.">
        <title>Proteogenomic Insights into the Physiology of Marine, Sulfate-Reducing, Filamentous Desulfonema limicola and Desulfonema magnum.</title>
        <authorList>
            <person name="Schnaars V."/>
            <person name="Wohlbrand L."/>
            <person name="Scheve S."/>
            <person name="Hinrichs C."/>
            <person name="Reinhardt R."/>
            <person name="Rabus R."/>
        </authorList>
    </citation>
    <scope>NUCLEOTIDE SEQUENCE</scope>
    <source>
        <strain evidence="2">4be13</strain>
    </source>
</reference>
<proteinExistence type="predicted"/>
<name>A0A975BSV1_9BACT</name>
<evidence type="ECO:0000256" key="1">
    <source>
        <dbReference type="SAM" id="MobiDB-lite"/>
    </source>
</evidence>
<sequence length="74" mass="8579">MIHLRRPEDIEAKQGTAFPEPVEGREQHQAKNIGFLTMDRICRWEIPSAPHFERRASGLYIPLSQQGRGIFHLL</sequence>
<dbReference type="KEGG" id="dmm:dnm_067990"/>
<dbReference type="Proteomes" id="UP000663722">
    <property type="component" value="Chromosome"/>
</dbReference>
<accession>A0A975BSV1</accession>
<protein>
    <submittedName>
        <fullName evidence="2">Uncharacterized protein</fullName>
    </submittedName>
</protein>
<feature type="region of interest" description="Disordered" evidence="1">
    <location>
        <begin position="1"/>
        <end position="26"/>
    </location>
</feature>
<evidence type="ECO:0000313" key="3">
    <source>
        <dbReference type="Proteomes" id="UP000663722"/>
    </source>
</evidence>
<organism evidence="2 3">
    <name type="scientific">Desulfonema magnum</name>
    <dbReference type="NCBI Taxonomy" id="45655"/>
    <lineage>
        <taxon>Bacteria</taxon>
        <taxon>Pseudomonadati</taxon>
        <taxon>Thermodesulfobacteriota</taxon>
        <taxon>Desulfobacteria</taxon>
        <taxon>Desulfobacterales</taxon>
        <taxon>Desulfococcaceae</taxon>
        <taxon>Desulfonema</taxon>
    </lineage>
</organism>
<dbReference type="EMBL" id="CP061800">
    <property type="protein sequence ID" value="QTA90738.1"/>
    <property type="molecule type" value="Genomic_DNA"/>
</dbReference>
<feature type="compositionally biased region" description="Basic and acidic residues" evidence="1">
    <location>
        <begin position="1"/>
        <end position="12"/>
    </location>
</feature>
<evidence type="ECO:0000313" key="2">
    <source>
        <dbReference type="EMBL" id="QTA90738.1"/>
    </source>
</evidence>